<accession>A0AA36HMA9</accession>
<evidence type="ECO:0000313" key="1">
    <source>
        <dbReference type="EMBL" id="CAJ1371765.1"/>
    </source>
</evidence>
<comment type="caution">
    <text evidence="1">The sequence shown here is derived from an EMBL/GenBank/DDBJ whole genome shotgun (WGS) entry which is preliminary data.</text>
</comment>
<dbReference type="AlphaFoldDB" id="A0AA36HMA9"/>
<evidence type="ECO:0000313" key="2">
    <source>
        <dbReference type="Proteomes" id="UP001178507"/>
    </source>
</evidence>
<organism evidence="1 2">
    <name type="scientific">Effrenium voratum</name>
    <dbReference type="NCBI Taxonomy" id="2562239"/>
    <lineage>
        <taxon>Eukaryota</taxon>
        <taxon>Sar</taxon>
        <taxon>Alveolata</taxon>
        <taxon>Dinophyceae</taxon>
        <taxon>Suessiales</taxon>
        <taxon>Symbiodiniaceae</taxon>
        <taxon>Effrenium</taxon>
    </lineage>
</organism>
<gene>
    <name evidence="1" type="ORF">EVOR1521_LOCUS2005</name>
</gene>
<name>A0AA36HMA9_9DINO</name>
<reference evidence="1" key="1">
    <citation type="submission" date="2023-08" db="EMBL/GenBank/DDBJ databases">
        <authorList>
            <person name="Chen Y."/>
            <person name="Shah S."/>
            <person name="Dougan E. K."/>
            <person name="Thang M."/>
            <person name="Chan C."/>
        </authorList>
    </citation>
    <scope>NUCLEOTIDE SEQUENCE</scope>
</reference>
<keyword evidence="2" id="KW-1185">Reference proteome</keyword>
<dbReference type="Proteomes" id="UP001178507">
    <property type="component" value="Unassembled WGS sequence"/>
</dbReference>
<protein>
    <submittedName>
        <fullName evidence="1">Uncharacterized protein</fullName>
    </submittedName>
</protein>
<proteinExistence type="predicted"/>
<sequence>MVGHPRARGPHGLLPGRHQLHAVHPALSMEPRSARGFWVGFFKSPGCQQ</sequence>
<dbReference type="EMBL" id="CAUJNA010000096">
    <property type="protein sequence ID" value="CAJ1371765.1"/>
    <property type="molecule type" value="Genomic_DNA"/>
</dbReference>